<dbReference type="GeneID" id="115876056"/>
<dbReference type="Proteomes" id="UP000504635">
    <property type="component" value="Unplaced"/>
</dbReference>
<evidence type="ECO:0000313" key="3">
    <source>
        <dbReference type="RefSeq" id="XP_030747591.1"/>
    </source>
</evidence>
<organism evidence="2 3">
    <name type="scientific">Sitophilus oryzae</name>
    <name type="common">Rice weevil</name>
    <name type="synonym">Curculio oryzae</name>
    <dbReference type="NCBI Taxonomy" id="7048"/>
    <lineage>
        <taxon>Eukaryota</taxon>
        <taxon>Metazoa</taxon>
        <taxon>Ecdysozoa</taxon>
        <taxon>Arthropoda</taxon>
        <taxon>Hexapoda</taxon>
        <taxon>Insecta</taxon>
        <taxon>Pterygota</taxon>
        <taxon>Neoptera</taxon>
        <taxon>Endopterygota</taxon>
        <taxon>Coleoptera</taxon>
        <taxon>Polyphaga</taxon>
        <taxon>Cucujiformia</taxon>
        <taxon>Curculionidae</taxon>
        <taxon>Dryophthorinae</taxon>
        <taxon>Sitophilus</taxon>
    </lineage>
</organism>
<dbReference type="AlphaFoldDB" id="A0A6J2X8S2"/>
<protein>
    <submittedName>
        <fullName evidence="3">Uncharacterized protein LOC115876056</fullName>
    </submittedName>
</protein>
<dbReference type="InParanoid" id="A0A6J2X8S2"/>
<evidence type="ECO:0000313" key="2">
    <source>
        <dbReference type="Proteomes" id="UP000504635"/>
    </source>
</evidence>
<sequence>MKLVRELAQAVIRLNIVQNNCAQLRYIHRPVRKLKKDPEEAVECLKPAKKPPKKSIWNIFKGKKEAECYEAEKKADTNPVKPVPDEQIVCDLKHISNKMGGDAYRTCGTAYILQTGHVEMPNLETDPETKILEDMVKDPSLKGQVDPMPPFESAEKRLIDLSERKLHPLYKRLMSIPKPPKPQPVPALRGSYKTRSGPVSPSDIPERLKLNKEAFEKKNIFCEFKKAHPPQQLMARLVEMNQNRRGTMEKKIEEMAKTDCSN</sequence>
<evidence type="ECO:0000256" key="1">
    <source>
        <dbReference type="SAM" id="MobiDB-lite"/>
    </source>
</evidence>
<gene>
    <name evidence="3" type="primary">LOC115876056</name>
</gene>
<dbReference type="KEGG" id="soy:115876056"/>
<name>A0A6J2X8S2_SITOR</name>
<keyword evidence="2" id="KW-1185">Reference proteome</keyword>
<dbReference type="RefSeq" id="XP_030747591.1">
    <property type="nucleotide sequence ID" value="XM_030891731.1"/>
</dbReference>
<feature type="region of interest" description="Disordered" evidence="1">
    <location>
        <begin position="174"/>
        <end position="205"/>
    </location>
</feature>
<dbReference type="OrthoDB" id="6704916at2759"/>
<proteinExistence type="predicted"/>
<accession>A0A6J2X8S2</accession>
<reference evidence="3" key="1">
    <citation type="submission" date="2025-08" db="UniProtKB">
        <authorList>
            <consortium name="RefSeq"/>
        </authorList>
    </citation>
    <scope>IDENTIFICATION</scope>
    <source>
        <tissue evidence="3">Gonads</tissue>
    </source>
</reference>